<reference evidence="1 2" key="1">
    <citation type="submission" date="2017-04" db="EMBL/GenBank/DDBJ databases">
        <authorList>
            <person name="Afonso C.L."/>
            <person name="Miller P.J."/>
            <person name="Scott M.A."/>
            <person name="Spackman E."/>
            <person name="Goraichik I."/>
            <person name="Dimitrov K.M."/>
            <person name="Suarez D.L."/>
            <person name="Swayne D.E."/>
        </authorList>
    </citation>
    <scope>NUCLEOTIDE SEQUENCE [LARGE SCALE GENOMIC DNA]</scope>
    <source>
        <strain evidence="1 2">ToBE</strain>
    </source>
</reference>
<dbReference type="CDD" id="cd17040">
    <property type="entry name" value="Ubl_MoaD_like"/>
    <property type="match status" value="1"/>
</dbReference>
<keyword evidence="2" id="KW-1185">Reference proteome</keyword>
<dbReference type="Proteomes" id="UP000192569">
    <property type="component" value="Chromosome I"/>
</dbReference>
<dbReference type="EMBL" id="LT838272">
    <property type="protein sequence ID" value="SMB95230.1"/>
    <property type="molecule type" value="Genomic_DNA"/>
</dbReference>
<sequence>MIRVTLKFVGGSASKFKMTPEQMEIEPNTTVGQLIDILRGESSRTGTAGQPNLPMAVIVNGRSIYTLKGLETVLKDGDTVVFVPFLAGG</sequence>
<dbReference type="AlphaFoldDB" id="A0A1W1VPS5"/>
<dbReference type="InterPro" id="IPR012675">
    <property type="entry name" value="Beta-grasp_dom_sf"/>
</dbReference>
<evidence type="ECO:0000313" key="2">
    <source>
        <dbReference type="Proteomes" id="UP000192569"/>
    </source>
</evidence>
<accession>A0A1W1VPS5</accession>
<dbReference type="OrthoDB" id="2112016at2"/>
<protein>
    <submittedName>
        <fullName evidence="1">Molybdopterin synthase subunit MoaD</fullName>
    </submittedName>
</protein>
<dbReference type="Gene3D" id="3.10.20.30">
    <property type="match status" value="1"/>
</dbReference>
<dbReference type="Pfam" id="PF02597">
    <property type="entry name" value="ThiS"/>
    <property type="match status" value="1"/>
</dbReference>
<proteinExistence type="predicted"/>
<gene>
    <name evidence="1" type="ORF">SAMN00808754_1194</name>
</gene>
<name>A0A1W1VPS5_9FIRM</name>
<dbReference type="STRING" id="698762.SAMN00808754_1194"/>
<dbReference type="RefSeq" id="WP_084664770.1">
    <property type="nucleotide sequence ID" value="NZ_LT838272.1"/>
</dbReference>
<evidence type="ECO:0000313" key="1">
    <source>
        <dbReference type="EMBL" id="SMB95230.1"/>
    </source>
</evidence>
<dbReference type="InterPro" id="IPR016155">
    <property type="entry name" value="Mopterin_synth/thiamin_S_b"/>
</dbReference>
<organism evidence="1 2">
    <name type="scientific">Thermanaeromonas toyohensis ToBE</name>
    <dbReference type="NCBI Taxonomy" id="698762"/>
    <lineage>
        <taxon>Bacteria</taxon>
        <taxon>Bacillati</taxon>
        <taxon>Bacillota</taxon>
        <taxon>Clostridia</taxon>
        <taxon>Neomoorellales</taxon>
        <taxon>Neomoorellaceae</taxon>
        <taxon>Thermanaeromonas</taxon>
    </lineage>
</organism>
<dbReference type="InterPro" id="IPR003749">
    <property type="entry name" value="ThiS/MoaD-like"/>
</dbReference>
<dbReference type="SUPFAM" id="SSF54285">
    <property type="entry name" value="MoaD/ThiS"/>
    <property type="match status" value="1"/>
</dbReference>